<feature type="compositionally biased region" description="Basic and acidic residues" evidence="1">
    <location>
        <begin position="340"/>
        <end position="355"/>
    </location>
</feature>
<keyword evidence="3" id="KW-1185">Reference proteome</keyword>
<feature type="non-terminal residue" evidence="2">
    <location>
        <position position="1"/>
    </location>
</feature>
<feature type="compositionally biased region" description="Basic residues" evidence="1">
    <location>
        <begin position="99"/>
        <end position="111"/>
    </location>
</feature>
<accession>A0ABN9X9E0</accession>
<protein>
    <submittedName>
        <fullName evidence="2">Uncharacterized protein</fullName>
    </submittedName>
</protein>
<proteinExistence type="predicted"/>
<sequence>HRAPQQLPVPVRCRRGPGAADRRVGCGGGEHRRRRCGRGAGGDRGADTERWRRRRVQAPRGRPAGAASAGRGGGDGGALGGGWRSPGPGVEPAGPAARRGGRPRRRRRARAPHALCAPGGGPSRRRHFLAALFGLWQVCCSPASSRAARRDRDRDPSARHDPCQARPSVRAAVRRLGYAARIGRVPRVADVRDLAQACGLGRSGPAQLPDVVHNSALDRPHPLGEDQPGCPARQHARAALRAFAAEPRGSFFPDAGGFAWAGLRGDRGAEAHRFLRRREVHCCADRQRCQPRYRRRVQAEHFRSCAPALPCHAGAARHSVWQVHGPGGPSLPQGLQEGRSSPDADPPRSEPSSRL</sequence>
<evidence type="ECO:0000256" key="1">
    <source>
        <dbReference type="SAM" id="MobiDB-lite"/>
    </source>
</evidence>
<reference evidence="2" key="1">
    <citation type="submission" date="2023-10" db="EMBL/GenBank/DDBJ databases">
        <authorList>
            <person name="Chen Y."/>
            <person name="Shah S."/>
            <person name="Dougan E. K."/>
            <person name="Thang M."/>
            <person name="Chan C."/>
        </authorList>
    </citation>
    <scope>NUCLEOTIDE SEQUENCE [LARGE SCALE GENOMIC DNA]</scope>
</reference>
<gene>
    <name evidence="2" type="ORF">PCOR1329_LOCUS73479</name>
</gene>
<dbReference type="Proteomes" id="UP001189429">
    <property type="component" value="Unassembled WGS sequence"/>
</dbReference>
<feature type="region of interest" description="Disordered" evidence="1">
    <location>
        <begin position="1"/>
        <end position="121"/>
    </location>
</feature>
<feature type="compositionally biased region" description="Basic and acidic residues" evidence="1">
    <location>
        <begin position="148"/>
        <end position="163"/>
    </location>
</feature>
<feature type="non-terminal residue" evidence="2">
    <location>
        <position position="355"/>
    </location>
</feature>
<dbReference type="EMBL" id="CAUYUJ010019894">
    <property type="protein sequence ID" value="CAK0894429.1"/>
    <property type="molecule type" value="Genomic_DNA"/>
</dbReference>
<feature type="region of interest" description="Disordered" evidence="1">
    <location>
        <begin position="144"/>
        <end position="166"/>
    </location>
</feature>
<organism evidence="2 3">
    <name type="scientific">Prorocentrum cordatum</name>
    <dbReference type="NCBI Taxonomy" id="2364126"/>
    <lineage>
        <taxon>Eukaryota</taxon>
        <taxon>Sar</taxon>
        <taxon>Alveolata</taxon>
        <taxon>Dinophyceae</taxon>
        <taxon>Prorocentrales</taxon>
        <taxon>Prorocentraceae</taxon>
        <taxon>Prorocentrum</taxon>
    </lineage>
</organism>
<evidence type="ECO:0000313" key="2">
    <source>
        <dbReference type="EMBL" id="CAK0894429.1"/>
    </source>
</evidence>
<feature type="compositionally biased region" description="Low complexity" evidence="1">
    <location>
        <begin position="86"/>
        <end position="98"/>
    </location>
</feature>
<comment type="caution">
    <text evidence="2">The sequence shown here is derived from an EMBL/GenBank/DDBJ whole genome shotgun (WGS) entry which is preliminary data.</text>
</comment>
<name>A0ABN9X9E0_9DINO</name>
<feature type="compositionally biased region" description="Gly residues" evidence="1">
    <location>
        <begin position="70"/>
        <end position="84"/>
    </location>
</feature>
<evidence type="ECO:0000313" key="3">
    <source>
        <dbReference type="Proteomes" id="UP001189429"/>
    </source>
</evidence>
<feature type="compositionally biased region" description="Low complexity" evidence="1">
    <location>
        <begin position="58"/>
        <end position="69"/>
    </location>
</feature>
<feature type="region of interest" description="Disordered" evidence="1">
    <location>
        <begin position="322"/>
        <end position="355"/>
    </location>
</feature>